<dbReference type="InterPro" id="IPR041542">
    <property type="entry name" value="GH43_C2"/>
</dbReference>
<proteinExistence type="inferred from homology"/>
<dbReference type="Pfam" id="PF04616">
    <property type="entry name" value="Glyco_hydro_43"/>
    <property type="match status" value="1"/>
</dbReference>
<dbReference type="InterPro" id="IPR051795">
    <property type="entry name" value="Glycosyl_Hydrlase_43"/>
</dbReference>
<keyword evidence="2 4" id="KW-0378">Hydrolase</keyword>
<dbReference type="Proteomes" id="UP001649230">
    <property type="component" value="Chromosome"/>
</dbReference>
<comment type="similarity">
    <text evidence="1 4">Belongs to the glycosyl hydrolase 43 family.</text>
</comment>
<dbReference type="CDD" id="cd09000">
    <property type="entry name" value="GH43_SXA-like"/>
    <property type="match status" value="1"/>
</dbReference>
<evidence type="ECO:0000259" key="5">
    <source>
        <dbReference type="Pfam" id="PF17851"/>
    </source>
</evidence>
<sequence length="520" mass="59395">MVIQNPILKGFHPDASAIRVGDDYYIATSTFEWFPGVLIHHSKDLVHWRPLARPLDRISLLDLKGVPSSGGIWAPSLSYDQGTFYLCYTHVVCRKGVYKDLHNYITTAPSIEGPWSEPVYLNASGFDHFLFHDTDGRKYVFNMQWDFRKNKNRFAGIIMQEYSPEERKLIGPVKRVTQGTHLGVTEGPMVYKKDGYYYLLVAEGGTGMNHAATLMRSRQVDGPYEVDPYYPLLTSFGHSEHPLQKAGHGSLVETQNGEWYMVHICSRSLPDGSGLSPLGRETSIQKVIWTEDGWLRLASGGQLPDLEVPAPDLPLHPFPVQPERDHFDKEELGLNWSTLRVPADDSWLTLRERSGYLRLYGRESLYSLHKQSMVARRIESFECEVETCLEFEPEDFTQMAGLVLYYDESDHFYVRVSYDDEHGKHLAVIVNDQGAYEEAEDYVAVHSWERCYLKATIRYEKVQFYYSADGIAWTPIGPSLYMGILADEYQGKLSFTGAFAGVCVQDLKGTRLHADFDYRE</sequence>
<dbReference type="SUPFAM" id="SSF49899">
    <property type="entry name" value="Concanavalin A-like lectins/glucanases"/>
    <property type="match status" value="1"/>
</dbReference>
<dbReference type="InterPro" id="IPR006710">
    <property type="entry name" value="Glyco_hydro_43"/>
</dbReference>
<keyword evidence="7" id="KW-1185">Reference proteome</keyword>
<dbReference type="RefSeq" id="WP_235117773.1">
    <property type="nucleotide sequence ID" value="NZ_CP090978.1"/>
</dbReference>
<dbReference type="EMBL" id="CP090978">
    <property type="protein sequence ID" value="UJF31427.1"/>
    <property type="molecule type" value="Genomic_DNA"/>
</dbReference>
<dbReference type="Pfam" id="PF17851">
    <property type="entry name" value="GH43_C2"/>
    <property type="match status" value="1"/>
</dbReference>
<dbReference type="GO" id="GO:0016787">
    <property type="term" value="F:hydrolase activity"/>
    <property type="evidence" value="ECO:0007669"/>
    <property type="project" value="UniProtKB-KW"/>
</dbReference>
<dbReference type="PANTHER" id="PTHR42812:SF12">
    <property type="entry name" value="BETA-XYLOSIDASE-RELATED"/>
    <property type="match status" value="1"/>
</dbReference>
<gene>
    <name evidence="6" type="ORF">L0M14_16495</name>
</gene>
<dbReference type="Gene3D" id="2.115.10.20">
    <property type="entry name" value="Glycosyl hydrolase domain, family 43"/>
    <property type="match status" value="1"/>
</dbReference>
<keyword evidence="3 4" id="KW-0326">Glycosidase</keyword>
<organism evidence="6 7">
    <name type="scientific">Paenibacillus hexagrammi</name>
    <dbReference type="NCBI Taxonomy" id="2908839"/>
    <lineage>
        <taxon>Bacteria</taxon>
        <taxon>Bacillati</taxon>
        <taxon>Bacillota</taxon>
        <taxon>Bacilli</taxon>
        <taxon>Bacillales</taxon>
        <taxon>Paenibacillaceae</taxon>
        <taxon>Paenibacillus</taxon>
    </lineage>
</organism>
<accession>A0ABY3SCB2</accession>
<dbReference type="InterPro" id="IPR023296">
    <property type="entry name" value="Glyco_hydro_beta-prop_sf"/>
</dbReference>
<protein>
    <submittedName>
        <fullName evidence="6">Glycoside hydrolase family 43 protein</fullName>
    </submittedName>
</protein>
<dbReference type="PANTHER" id="PTHR42812">
    <property type="entry name" value="BETA-XYLOSIDASE"/>
    <property type="match status" value="1"/>
</dbReference>
<evidence type="ECO:0000256" key="1">
    <source>
        <dbReference type="ARBA" id="ARBA00009865"/>
    </source>
</evidence>
<evidence type="ECO:0000256" key="2">
    <source>
        <dbReference type="ARBA" id="ARBA00022801"/>
    </source>
</evidence>
<evidence type="ECO:0000256" key="4">
    <source>
        <dbReference type="RuleBase" id="RU361187"/>
    </source>
</evidence>
<evidence type="ECO:0000256" key="3">
    <source>
        <dbReference type="ARBA" id="ARBA00023295"/>
    </source>
</evidence>
<reference evidence="6 7" key="1">
    <citation type="journal article" date="2024" name="Int. J. Syst. Evol. Microbiol.">
        <title>Paenibacillus hexagrammi sp. nov., a novel bacterium isolated from the gut content of Hexagrammos agrammus.</title>
        <authorList>
            <person name="Jung H.K."/>
            <person name="Kim D.G."/>
            <person name="Zin H."/>
            <person name="Park J."/>
            <person name="Jung H."/>
            <person name="Kim Y.O."/>
            <person name="Kong H.J."/>
            <person name="Kim J.W."/>
            <person name="Kim Y.S."/>
        </authorList>
    </citation>
    <scope>NUCLEOTIDE SEQUENCE [LARGE SCALE GENOMIC DNA]</scope>
    <source>
        <strain evidence="6 7">YPD9-1</strain>
    </source>
</reference>
<dbReference type="InterPro" id="IPR013320">
    <property type="entry name" value="ConA-like_dom_sf"/>
</dbReference>
<feature type="domain" description="Beta-xylosidase C-terminal Concanavalin A-like" evidence="5">
    <location>
        <begin position="324"/>
        <end position="518"/>
    </location>
</feature>
<dbReference type="Gene3D" id="2.60.120.200">
    <property type="match status" value="1"/>
</dbReference>
<evidence type="ECO:0000313" key="7">
    <source>
        <dbReference type="Proteomes" id="UP001649230"/>
    </source>
</evidence>
<name>A0ABY3SCB2_9BACL</name>
<evidence type="ECO:0000313" key="6">
    <source>
        <dbReference type="EMBL" id="UJF31427.1"/>
    </source>
</evidence>
<dbReference type="SUPFAM" id="SSF75005">
    <property type="entry name" value="Arabinanase/levansucrase/invertase"/>
    <property type="match status" value="1"/>
</dbReference>